<reference evidence="9" key="1">
    <citation type="submission" date="2013-07" db="EMBL/GenBank/DDBJ databases">
        <title>The Genome Sequence of Cryptococcus bestiolae CBS10118.</title>
        <authorList>
            <consortium name="The Broad Institute Genome Sequencing Platform"/>
            <person name="Cuomo C."/>
            <person name="Litvintseva A."/>
            <person name="Chen Y."/>
            <person name="Heitman J."/>
            <person name="Sun S."/>
            <person name="Springer D."/>
            <person name="Dromer F."/>
            <person name="Young S.K."/>
            <person name="Zeng Q."/>
            <person name="Gargeya S."/>
            <person name="Fitzgerald M."/>
            <person name="Abouelleil A."/>
            <person name="Alvarado L."/>
            <person name="Berlin A.M."/>
            <person name="Chapman S.B."/>
            <person name="Dewar J."/>
            <person name="Goldberg J."/>
            <person name="Griggs A."/>
            <person name="Gujja S."/>
            <person name="Hansen M."/>
            <person name="Howarth C."/>
            <person name="Imamovic A."/>
            <person name="Larimer J."/>
            <person name="McCowan C."/>
            <person name="Murphy C."/>
            <person name="Pearson M."/>
            <person name="Priest M."/>
            <person name="Roberts A."/>
            <person name="Saif S."/>
            <person name="Shea T."/>
            <person name="Sykes S."/>
            <person name="Wortman J."/>
            <person name="Nusbaum C."/>
            <person name="Birren B."/>
        </authorList>
    </citation>
    <scope>NUCLEOTIDE SEQUENCE [LARGE SCALE GENOMIC DNA]</scope>
    <source>
        <strain evidence="9">CBS 10118</strain>
    </source>
</reference>
<evidence type="ECO:0000256" key="2">
    <source>
        <dbReference type="ARBA" id="ARBA00022448"/>
    </source>
</evidence>
<dbReference type="PANTHER" id="PTHR43791">
    <property type="entry name" value="PERMEASE-RELATED"/>
    <property type="match status" value="1"/>
</dbReference>
<sequence length="519" mass="57045">MVTNKPSVGDEEGADSPPANSAEYTGYHQNLRYETPQTLVSPPEDSKLEEKFDFSAYSYTEAESRAVVRKLDWHILPYIFFGYLFNALDRNNISNAKSGGMTADLKFPQDGYRTLLCIFFIPFTVGVVPMVMLTRKIGPRYTIPGYMLGWGIMAILGAACKNFGGAVAVRFVQGIFQAGFSPSLIYYLTTFYSRGELAKRIGVFYSTNALSGAFGGLIAYGVFQLDSRLKGWQILLLIEGALTIGCAILTAFMLPWSSSTARFLSAREKEVARLRVLKDGSGTVDAKFNVDAFFAPLRDWKLYTYAIIGLLYGIATSVADSFMTQIVSRFGYSVVKTNLFTVAPFAFGTIMMIATAWSSDQFRERGFHLAGAISLAFIGCIILVSSPVSNHAVGYFAVFLITGGAQTPSVIFHSWHPSNEANEDARAFKVGVLTFVANCGGFVSANIFLDKWAPAYRIPLIVVAATQGLSIIIIVAFRLWMGYDNKKRNKAQGVNWTSKDVPTEALKAGPQSPSFRHFV</sequence>
<comment type="subcellular location">
    <subcellularLocation>
        <location evidence="1">Membrane</location>
        <topology evidence="1">Multi-pass membrane protein</topology>
    </subcellularLocation>
</comment>
<proteinExistence type="predicted"/>
<dbReference type="InterPro" id="IPR011701">
    <property type="entry name" value="MFS"/>
</dbReference>
<keyword evidence="5 7" id="KW-0472">Membrane</keyword>
<dbReference type="FunFam" id="1.20.1250.20:FF:000013">
    <property type="entry name" value="MFS general substrate transporter"/>
    <property type="match status" value="1"/>
</dbReference>
<evidence type="ECO:0000256" key="5">
    <source>
        <dbReference type="ARBA" id="ARBA00023136"/>
    </source>
</evidence>
<dbReference type="OrthoDB" id="102559at2759"/>
<feature type="region of interest" description="Disordered" evidence="6">
    <location>
        <begin position="1"/>
        <end position="27"/>
    </location>
</feature>
<dbReference type="RefSeq" id="XP_019045958.1">
    <property type="nucleotide sequence ID" value="XM_019191328.1"/>
</dbReference>
<keyword evidence="11" id="KW-1185">Reference proteome</keyword>
<evidence type="ECO:0000313" key="9">
    <source>
        <dbReference type="EMBL" id="OCF24888.1"/>
    </source>
</evidence>
<dbReference type="EMBL" id="CP144544">
    <property type="protein sequence ID" value="WVW83558.1"/>
    <property type="molecule type" value="Genomic_DNA"/>
</dbReference>
<reference evidence="9" key="3">
    <citation type="submission" date="2014-01" db="EMBL/GenBank/DDBJ databases">
        <title>Evolution of pathogenesis and genome organization in the Tremellales.</title>
        <authorList>
            <person name="Cuomo C."/>
            <person name="Litvintseva A."/>
            <person name="Heitman J."/>
            <person name="Chen Y."/>
            <person name="Sun S."/>
            <person name="Springer D."/>
            <person name="Dromer F."/>
            <person name="Young S."/>
            <person name="Zeng Q."/>
            <person name="Chapman S."/>
            <person name="Gujja S."/>
            <person name="Saif S."/>
            <person name="Birren B."/>
        </authorList>
    </citation>
    <scope>NUCLEOTIDE SEQUENCE</scope>
    <source>
        <strain evidence="9">CBS 10118</strain>
    </source>
</reference>
<dbReference type="AlphaFoldDB" id="A0A1B9G1K7"/>
<feature type="transmembrane region" description="Helical" evidence="7">
    <location>
        <begin position="369"/>
        <end position="388"/>
    </location>
</feature>
<evidence type="ECO:0000256" key="4">
    <source>
        <dbReference type="ARBA" id="ARBA00022989"/>
    </source>
</evidence>
<feature type="transmembrane region" description="Helical" evidence="7">
    <location>
        <begin position="145"/>
        <end position="164"/>
    </location>
</feature>
<feature type="transmembrane region" description="Helical" evidence="7">
    <location>
        <begin position="234"/>
        <end position="254"/>
    </location>
</feature>
<keyword evidence="3 7" id="KW-0812">Transmembrane</keyword>
<feature type="transmembrane region" description="Helical" evidence="7">
    <location>
        <begin position="170"/>
        <end position="189"/>
    </location>
</feature>
<feature type="transmembrane region" description="Helical" evidence="7">
    <location>
        <begin position="455"/>
        <end position="480"/>
    </location>
</feature>
<keyword evidence="2" id="KW-0813">Transport</keyword>
<evidence type="ECO:0000259" key="8">
    <source>
        <dbReference type="PROSITE" id="PS50850"/>
    </source>
</evidence>
<dbReference type="GO" id="GO:0022857">
    <property type="term" value="F:transmembrane transporter activity"/>
    <property type="evidence" value="ECO:0007669"/>
    <property type="project" value="InterPro"/>
</dbReference>
<evidence type="ECO:0000256" key="6">
    <source>
        <dbReference type="SAM" id="MobiDB-lite"/>
    </source>
</evidence>
<accession>A0A1B9G1K7</accession>
<name>A0A1B9G1K7_9TREE</name>
<dbReference type="FunFam" id="1.20.1250.20:FF:000188">
    <property type="entry name" value="MFS general substrate transporter"/>
    <property type="match status" value="1"/>
</dbReference>
<feature type="domain" description="Major facilitator superfamily (MFS) profile" evidence="8">
    <location>
        <begin position="75"/>
        <end position="482"/>
    </location>
</feature>
<dbReference type="EMBL" id="KI894021">
    <property type="protein sequence ID" value="OCF24888.1"/>
    <property type="molecule type" value="Genomic_DNA"/>
</dbReference>
<dbReference type="SUPFAM" id="SSF103473">
    <property type="entry name" value="MFS general substrate transporter"/>
    <property type="match status" value="1"/>
</dbReference>
<dbReference type="InterPro" id="IPR036259">
    <property type="entry name" value="MFS_trans_sf"/>
</dbReference>
<feature type="transmembrane region" description="Helical" evidence="7">
    <location>
        <begin position="394"/>
        <end position="415"/>
    </location>
</feature>
<dbReference type="GO" id="GO:0016020">
    <property type="term" value="C:membrane"/>
    <property type="evidence" value="ECO:0007669"/>
    <property type="project" value="UniProtKB-SubCell"/>
</dbReference>
<dbReference type="GeneID" id="30209097"/>
<dbReference type="KEGG" id="kbi:30209097"/>
<dbReference type="InterPro" id="IPR020846">
    <property type="entry name" value="MFS_dom"/>
</dbReference>
<reference evidence="10" key="4">
    <citation type="submission" date="2024-02" db="EMBL/GenBank/DDBJ databases">
        <title>Comparative genomics of Cryptococcus and Kwoniella reveals pathogenesis evolution and contrasting modes of karyotype evolution via chromosome fusion or intercentromeric recombination.</title>
        <authorList>
            <person name="Coelho M.A."/>
            <person name="David-Palma M."/>
            <person name="Shea T."/>
            <person name="Bowers K."/>
            <person name="McGinley-Smith S."/>
            <person name="Mohammad A.W."/>
            <person name="Gnirke A."/>
            <person name="Yurkov A.M."/>
            <person name="Nowrousian M."/>
            <person name="Sun S."/>
            <person name="Cuomo C.A."/>
            <person name="Heitman J."/>
        </authorList>
    </citation>
    <scope>NUCLEOTIDE SEQUENCE</scope>
    <source>
        <strain evidence="10">CBS 10118</strain>
    </source>
</reference>
<dbReference type="Gene3D" id="1.20.1250.20">
    <property type="entry name" value="MFS general substrate transporter like domains"/>
    <property type="match status" value="2"/>
</dbReference>
<dbReference type="VEuPathDB" id="FungiDB:I302_04698"/>
<organism evidence="9">
    <name type="scientific">Kwoniella bestiolae CBS 10118</name>
    <dbReference type="NCBI Taxonomy" id="1296100"/>
    <lineage>
        <taxon>Eukaryota</taxon>
        <taxon>Fungi</taxon>
        <taxon>Dikarya</taxon>
        <taxon>Basidiomycota</taxon>
        <taxon>Agaricomycotina</taxon>
        <taxon>Tremellomycetes</taxon>
        <taxon>Tremellales</taxon>
        <taxon>Cryptococcaceae</taxon>
        <taxon>Kwoniella</taxon>
    </lineage>
</organism>
<dbReference type="Proteomes" id="UP000092730">
    <property type="component" value="Chromosome 4"/>
</dbReference>
<evidence type="ECO:0000313" key="10">
    <source>
        <dbReference type="EMBL" id="WVW83558.1"/>
    </source>
</evidence>
<evidence type="ECO:0000256" key="7">
    <source>
        <dbReference type="SAM" id="Phobius"/>
    </source>
</evidence>
<keyword evidence="4 7" id="KW-1133">Transmembrane helix</keyword>
<evidence type="ECO:0000256" key="3">
    <source>
        <dbReference type="ARBA" id="ARBA00022692"/>
    </source>
</evidence>
<dbReference type="PROSITE" id="PS50850">
    <property type="entry name" value="MFS"/>
    <property type="match status" value="1"/>
</dbReference>
<reference evidence="10" key="2">
    <citation type="submission" date="2013-07" db="EMBL/GenBank/DDBJ databases">
        <authorList>
            <consortium name="The Broad Institute Genome Sequencing Platform"/>
            <person name="Cuomo C."/>
            <person name="Litvintseva A."/>
            <person name="Chen Y."/>
            <person name="Heitman J."/>
            <person name="Sun S."/>
            <person name="Springer D."/>
            <person name="Dromer F."/>
            <person name="Young S.K."/>
            <person name="Zeng Q."/>
            <person name="Gargeya S."/>
            <person name="Fitzgerald M."/>
            <person name="Abouelleil A."/>
            <person name="Alvarado L."/>
            <person name="Berlin A.M."/>
            <person name="Chapman S.B."/>
            <person name="Dewar J."/>
            <person name="Goldberg J."/>
            <person name="Griggs A."/>
            <person name="Gujja S."/>
            <person name="Hansen M."/>
            <person name="Howarth C."/>
            <person name="Imamovic A."/>
            <person name="Larimer J."/>
            <person name="McCowan C."/>
            <person name="Murphy C."/>
            <person name="Pearson M."/>
            <person name="Priest M."/>
            <person name="Roberts A."/>
            <person name="Saif S."/>
            <person name="Shea T."/>
            <person name="Sykes S."/>
            <person name="Wortman J."/>
            <person name="Nusbaum C."/>
            <person name="Birren B."/>
        </authorList>
    </citation>
    <scope>NUCLEOTIDE SEQUENCE</scope>
    <source>
        <strain evidence="10">CBS 10118</strain>
    </source>
</reference>
<gene>
    <name evidence="9" type="ORF">I302_04698</name>
    <name evidence="10" type="ORF">I302_105579</name>
</gene>
<dbReference type="PANTHER" id="PTHR43791:SF9">
    <property type="entry name" value="MAJOR FACILITATOR-TYPE TRANSPORTER HXNP"/>
    <property type="match status" value="1"/>
</dbReference>
<feature type="transmembrane region" description="Helical" evidence="7">
    <location>
        <begin position="201"/>
        <end position="222"/>
    </location>
</feature>
<feature type="transmembrane region" description="Helical" evidence="7">
    <location>
        <begin position="111"/>
        <end position="133"/>
    </location>
</feature>
<feature type="transmembrane region" description="Helical" evidence="7">
    <location>
        <begin position="427"/>
        <end position="449"/>
    </location>
</feature>
<evidence type="ECO:0000256" key="1">
    <source>
        <dbReference type="ARBA" id="ARBA00004141"/>
    </source>
</evidence>
<feature type="transmembrane region" description="Helical" evidence="7">
    <location>
        <begin position="339"/>
        <end position="357"/>
    </location>
</feature>
<evidence type="ECO:0000313" key="11">
    <source>
        <dbReference type="Proteomes" id="UP000092730"/>
    </source>
</evidence>
<protein>
    <submittedName>
        <fullName evidence="9">High-affinity nicotinic acid transporter</fullName>
    </submittedName>
</protein>
<feature type="transmembrane region" description="Helical" evidence="7">
    <location>
        <begin position="302"/>
        <end position="319"/>
    </location>
</feature>
<dbReference type="Pfam" id="PF07690">
    <property type="entry name" value="MFS_1"/>
    <property type="match status" value="1"/>
</dbReference>